<sequence>MKIVDLSVLLYDGLTSFPSHPKVVMMDFETQENSRARYIAPCEGFNSKVFMMSDHGGTHMDAPYHFFKNGLTIEEIPLDATMGEAVLIDLSDKSPNQPVTREMVEAKIEENDLIVNEGDIAFFRCWPGEWQEEGYFDCKSLDGTVGDWVIDNKIKAIGLDLPNADINENMRRDIHLKLLSRNILIMENIVHLDKLTKNRFYFMGTPLNLKGMTGSPIRALAIEEW</sequence>
<keyword evidence="2" id="KW-1185">Reference proteome</keyword>
<protein>
    <submittedName>
        <fullName evidence="1">Cyclase family protein</fullName>
        <ecNumber evidence="1">3.5.-.-</ecNumber>
    </submittedName>
</protein>
<comment type="caution">
    <text evidence="1">The sequence shown here is derived from an EMBL/GenBank/DDBJ whole genome shotgun (WGS) entry which is preliminary data.</text>
</comment>
<name>A0ABW2PWL6_9BACL</name>
<accession>A0ABW2PWL6</accession>
<organism evidence="1 2">
    <name type="scientific">Scopulibacillus cellulosilyticus</name>
    <dbReference type="NCBI Taxonomy" id="2665665"/>
    <lineage>
        <taxon>Bacteria</taxon>
        <taxon>Bacillati</taxon>
        <taxon>Bacillota</taxon>
        <taxon>Bacilli</taxon>
        <taxon>Bacillales</taxon>
        <taxon>Sporolactobacillaceae</taxon>
        <taxon>Scopulibacillus</taxon>
    </lineage>
</organism>
<evidence type="ECO:0000313" key="2">
    <source>
        <dbReference type="Proteomes" id="UP001596505"/>
    </source>
</evidence>
<dbReference type="Proteomes" id="UP001596505">
    <property type="component" value="Unassembled WGS sequence"/>
</dbReference>
<dbReference type="SUPFAM" id="SSF102198">
    <property type="entry name" value="Putative cyclase"/>
    <property type="match status" value="1"/>
</dbReference>
<dbReference type="Gene3D" id="3.50.30.50">
    <property type="entry name" value="Putative cyclase"/>
    <property type="match status" value="1"/>
</dbReference>
<evidence type="ECO:0000313" key="1">
    <source>
        <dbReference type="EMBL" id="MFC7393055.1"/>
    </source>
</evidence>
<dbReference type="EMBL" id="JBHTCO010000007">
    <property type="protein sequence ID" value="MFC7393055.1"/>
    <property type="molecule type" value="Genomic_DNA"/>
</dbReference>
<dbReference type="InterPro" id="IPR007325">
    <property type="entry name" value="KFase/CYL"/>
</dbReference>
<dbReference type="Pfam" id="PF04199">
    <property type="entry name" value="Cyclase"/>
    <property type="match status" value="1"/>
</dbReference>
<dbReference type="InterPro" id="IPR037175">
    <property type="entry name" value="KFase_sf"/>
</dbReference>
<dbReference type="GO" id="GO:0016787">
    <property type="term" value="F:hydrolase activity"/>
    <property type="evidence" value="ECO:0007669"/>
    <property type="project" value="UniProtKB-KW"/>
</dbReference>
<dbReference type="PANTHER" id="PTHR31118">
    <property type="entry name" value="CYCLASE-LIKE PROTEIN 2"/>
    <property type="match status" value="1"/>
</dbReference>
<proteinExistence type="predicted"/>
<dbReference type="PANTHER" id="PTHR31118:SF12">
    <property type="entry name" value="CYCLASE-LIKE PROTEIN 2"/>
    <property type="match status" value="1"/>
</dbReference>
<dbReference type="EC" id="3.5.-.-" evidence="1"/>
<reference evidence="2" key="1">
    <citation type="journal article" date="2019" name="Int. J. Syst. Evol. Microbiol.">
        <title>The Global Catalogue of Microorganisms (GCM) 10K type strain sequencing project: providing services to taxonomists for standard genome sequencing and annotation.</title>
        <authorList>
            <consortium name="The Broad Institute Genomics Platform"/>
            <consortium name="The Broad Institute Genome Sequencing Center for Infectious Disease"/>
            <person name="Wu L."/>
            <person name="Ma J."/>
        </authorList>
    </citation>
    <scope>NUCLEOTIDE SEQUENCE [LARGE SCALE GENOMIC DNA]</scope>
    <source>
        <strain evidence="2">CGMCC 1.16305</strain>
    </source>
</reference>
<keyword evidence="1" id="KW-0378">Hydrolase</keyword>
<dbReference type="RefSeq" id="WP_380965498.1">
    <property type="nucleotide sequence ID" value="NZ_JBHTCO010000007.1"/>
</dbReference>
<gene>
    <name evidence="1" type="ORF">ACFQRG_08670</name>
</gene>